<keyword evidence="7" id="KW-0479">Metal-binding</keyword>
<feature type="region of interest" description="Disordered" evidence="15">
    <location>
        <begin position="187"/>
        <end position="218"/>
    </location>
</feature>
<keyword evidence="19" id="KW-1185">Reference proteome</keyword>
<evidence type="ECO:0000313" key="18">
    <source>
        <dbReference type="EMBL" id="KAL2317667.1"/>
    </source>
</evidence>
<dbReference type="FunFam" id="3.30.40.10:FF:000187">
    <property type="entry name" value="E3 ubiquitin-protein ligase ATL6"/>
    <property type="match status" value="1"/>
</dbReference>
<dbReference type="InterPro" id="IPR053238">
    <property type="entry name" value="RING-H2_zinc_finger"/>
</dbReference>
<feature type="transmembrane region" description="Helical" evidence="16">
    <location>
        <begin position="12"/>
        <end position="36"/>
    </location>
</feature>
<name>A0ABD1L2C4_9FABA</name>
<evidence type="ECO:0000256" key="3">
    <source>
        <dbReference type="ARBA" id="ARBA00004906"/>
    </source>
</evidence>
<protein>
    <recommendedName>
        <fullName evidence="4">RING-type E3 ubiquitin transferase</fullName>
        <ecNumber evidence="4">2.3.2.27</ecNumber>
    </recommendedName>
</protein>
<sequence length="357" mass="40047">MGIHTECPAPALLFINLHYVHAYSLLLLFLLVPPLATAQSPPPPPLDPFTRLRFDRTMAAVLVVLMVVFFALGFVSIYTRQCAQLRIRGRLDLAVAIAGGMERRQQRGLDAEIVASFPTFVYSEVKALKIGRATLECAVCLNEFGDDETLRLVPKCCHVFHPNCIDAWLINHSTCPVCRANLEEPPPSVNVQAPDSAQPNGPNAEYDPNPVEESQRGSVENRIVTLTLTEPPTPSANNFADSVRSTSTGWLFPRSHSTGRPGEDLERYTLRLPEEVRNRLLSSATLNRTKSCGVTWQRASSGRRGYRTRSLGRNYLPYERLDRFGFMWTPPFWCRTGEVRSPKDVGERSCDRLFSKE</sequence>
<evidence type="ECO:0000256" key="2">
    <source>
        <dbReference type="ARBA" id="ARBA00004167"/>
    </source>
</evidence>
<accession>A0ABD1L2C4</accession>
<dbReference type="PANTHER" id="PTHR14155:SF583">
    <property type="entry name" value="RING-TYPE DOMAIN-CONTAINING PROTEIN"/>
    <property type="match status" value="1"/>
</dbReference>
<dbReference type="PANTHER" id="PTHR14155">
    <property type="entry name" value="RING FINGER DOMAIN-CONTAINING"/>
    <property type="match status" value="1"/>
</dbReference>
<proteinExistence type="inferred from homology"/>
<dbReference type="SMART" id="SM00184">
    <property type="entry name" value="RING"/>
    <property type="match status" value="1"/>
</dbReference>
<keyword evidence="10" id="KW-0862">Zinc</keyword>
<evidence type="ECO:0000256" key="16">
    <source>
        <dbReference type="SAM" id="Phobius"/>
    </source>
</evidence>
<keyword evidence="6 16" id="KW-0812">Transmembrane</keyword>
<dbReference type="PROSITE" id="PS50089">
    <property type="entry name" value="ZF_RING_2"/>
    <property type="match status" value="1"/>
</dbReference>
<dbReference type="CDD" id="cd16461">
    <property type="entry name" value="RING-H2_EL5-like"/>
    <property type="match status" value="1"/>
</dbReference>
<feature type="transmembrane region" description="Helical" evidence="16">
    <location>
        <begin position="56"/>
        <end position="78"/>
    </location>
</feature>
<evidence type="ECO:0000256" key="1">
    <source>
        <dbReference type="ARBA" id="ARBA00000900"/>
    </source>
</evidence>
<evidence type="ECO:0000256" key="8">
    <source>
        <dbReference type="ARBA" id="ARBA00022771"/>
    </source>
</evidence>
<keyword evidence="9" id="KW-0833">Ubl conjugation pathway</keyword>
<evidence type="ECO:0000256" key="13">
    <source>
        <dbReference type="ARBA" id="ARBA00024209"/>
    </source>
</evidence>
<dbReference type="Pfam" id="PF13639">
    <property type="entry name" value="zf-RING_2"/>
    <property type="match status" value="1"/>
</dbReference>
<dbReference type="AlphaFoldDB" id="A0ABD1L2C4"/>
<dbReference type="EMBL" id="JBGMDY010000011">
    <property type="protein sequence ID" value="KAL2317667.1"/>
    <property type="molecule type" value="Genomic_DNA"/>
</dbReference>
<keyword evidence="5" id="KW-0808">Transferase</keyword>
<dbReference type="Proteomes" id="UP001603857">
    <property type="component" value="Unassembled WGS sequence"/>
</dbReference>
<dbReference type="GO" id="GO:0016020">
    <property type="term" value="C:membrane"/>
    <property type="evidence" value="ECO:0007669"/>
    <property type="project" value="UniProtKB-SubCell"/>
</dbReference>
<keyword evidence="11 16" id="KW-1133">Transmembrane helix</keyword>
<evidence type="ECO:0000256" key="10">
    <source>
        <dbReference type="ARBA" id="ARBA00022833"/>
    </source>
</evidence>
<dbReference type="SUPFAM" id="SSF57850">
    <property type="entry name" value="RING/U-box"/>
    <property type="match status" value="1"/>
</dbReference>
<dbReference type="EC" id="2.3.2.27" evidence="4"/>
<comment type="caution">
    <text evidence="18">The sequence shown here is derived from an EMBL/GenBank/DDBJ whole genome shotgun (WGS) entry which is preliminary data.</text>
</comment>
<evidence type="ECO:0000256" key="15">
    <source>
        <dbReference type="SAM" id="MobiDB-lite"/>
    </source>
</evidence>
<dbReference type="InterPro" id="IPR013083">
    <property type="entry name" value="Znf_RING/FYVE/PHD"/>
</dbReference>
<comment type="subcellular location">
    <subcellularLocation>
        <location evidence="2">Membrane</location>
        <topology evidence="2">Single-pass membrane protein</topology>
    </subcellularLocation>
</comment>
<evidence type="ECO:0000259" key="17">
    <source>
        <dbReference type="PROSITE" id="PS50089"/>
    </source>
</evidence>
<comment type="similarity">
    <text evidence="13">Belongs to the RING-type zinc finger family. ATL subfamily.</text>
</comment>
<evidence type="ECO:0000256" key="11">
    <source>
        <dbReference type="ARBA" id="ARBA00022989"/>
    </source>
</evidence>
<evidence type="ECO:0000256" key="9">
    <source>
        <dbReference type="ARBA" id="ARBA00022786"/>
    </source>
</evidence>
<evidence type="ECO:0000256" key="12">
    <source>
        <dbReference type="ARBA" id="ARBA00023136"/>
    </source>
</evidence>
<evidence type="ECO:0000313" key="19">
    <source>
        <dbReference type="Proteomes" id="UP001603857"/>
    </source>
</evidence>
<comment type="pathway">
    <text evidence="3">Protein modification; protein ubiquitination.</text>
</comment>
<evidence type="ECO:0000256" key="6">
    <source>
        <dbReference type="ARBA" id="ARBA00022692"/>
    </source>
</evidence>
<evidence type="ECO:0000256" key="4">
    <source>
        <dbReference type="ARBA" id="ARBA00012483"/>
    </source>
</evidence>
<dbReference type="Gene3D" id="3.30.40.10">
    <property type="entry name" value="Zinc/RING finger domain, C3HC4 (zinc finger)"/>
    <property type="match status" value="1"/>
</dbReference>
<evidence type="ECO:0000256" key="5">
    <source>
        <dbReference type="ARBA" id="ARBA00022679"/>
    </source>
</evidence>
<dbReference type="GO" id="GO:0061630">
    <property type="term" value="F:ubiquitin protein ligase activity"/>
    <property type="evidence" value="ECO:0007669"/>
    <property type="project" value="UniProtKB-EC"/>
</dbReference>
<keyword evidence="8 14" id="KW-0863">Zinc-finger</keyword>
<evidence type="ECO:0000256" key="14">
    <source>
        <dbReference type="PROSITE-ProRule" id="PRU00175"/>
    </source>
</evidence>
<feature type="compositionally biased region" description="Polar residues" evidence="15">
    <location>
        <begin position="189"/>
        <end position="201"/>
    </location>
</feature>
<evidence type="ECO:0000256" key="7">
    <source>
        <dbReference type="ARBA" id="ARBA00022723"/>
    </source>
</evidence>
<keyword evidence="12 16" id="KW-0472">Membrane</keyword>
<dbReference type="InterPro" id="IPR001841">
    <property type="entry name" value="Znf_RING"/>
</dbReference>
<dbReference type="GO" id="GO:0008270">
    <property type="term" value="F:zinc ion binding"/>
    <property type="evidence" value="ECO:0007669"/>
    <property type="project" value="UniProtKB-KW"/>
</dbReference>
<organism evidence="18 19">
    <name type="scientific">Flemingia macrophylla</name>
    <dbReference type="NCBI Taxonomy" id="520843"/>
    <lineage>
        <taxon>Eukaryota</taxon>
        <taxon>Viridiplantae</taxon>
        <taxon>Streptophyta</taxon>
        <taxon>Embryophyta</taxon>
        <taxon>Tracheophyta</taxon>
        <taxon>Spermatophyta</taxon>
        <taxon>Magnoliopsida</taxon>
        <taxon>eudicotyledons</taxon>
        <taxon>Gunneridae</taxon>
        <taxon>Pentapetalae</taxon>
        <taxon>rosids</taxon>
        <taxon>fabids</taxon>
        <taxon>Fabales</taxon>
        <taxon>Fabaceae</taxon>
        <taxon>Papilionoideae</taxon>
        <taxon>50 kb inversion clade</taxon>
        <taxon>NPAAA clade</taxon>
        <taxon>indigoferoid/millettioid clade</taxon>
        <taxon>Phaseoleae</taxon>
        <taxon>Flemingia</taxon>
    </lineage>
</organism>
<gene>
    <name evidence="18" type="ORF">Fmac_031543</name>
</gene>
<feature type="domain" description="RING-type" evidence="17">
    <location>
        <begin position="137"/>
        <end position="179"/>
    </location>
</feature>
<comment type="catalytic activity">
    <reaction evidence="1">
        <text>S-ubiquitinyl-[E2 ubiquitin-conjugating enzyme]-L-cysteine + [acceptor protein]-L-lysine = [E2 ubiquitin-conjugating enzyme]-L-cysteine + N(6)-ubiquitinyl-[acceptor protein]-L-lysine.</text>
        <dbReference type="EC" id="2.3.2.27"/>
    </reaction>
</comment>
<reference evidence="18 19" key="1">
    <citation type="submission" date="2024-08" db="EMBL/GenBank/DDBJ databases">
        <title>Insights into the chromosomal genome structure of Flemingia macrophylla.</title>
        <authorList>
            <person name="Ding Y."/>
            <person name="Zhao Y."/>
            <person name="Bi W."/>
            <person name="Wu M."/>
            <person name="Zhao G."/>
            <person name="Gong Y."/>
            <person name="Li W."/>
            <person name="Zhang P."/>
        </authorList>
    </citation>
    <scope>NUCLEOTIDE SEQUENCE [LARGE SCALE GENOMIC DNA]</scope>
    <source>
        <strain evidence="18">DYQJB</strain>
        <tissue evidence="18">Leaf</tissue>
    </source>
</reference>